<reference evidence="7 8" key="1">
    <citation type="submission" date="2017-04" db="EMBL/GenBank/DDBJ databases">
        <title>Novel microbial lineages endemic to geothermal iron-oxide mats fill important gaps in the evolutionary history of Archaea.</title>
        <authorList>
            <person name="Jay Z.J."/>
            <person name="Beam J.P."/>
            <person name="Dlakic M."/>
            <person name="Rusch D.B."/>
            <person name="Kozubal M.A."/>
            <person name="Inskeep W.P."/>
        </authorList>
    </citation>
    <scope>NUCLEOTIDE SEQUENCE [LARGE SCALE GENOMIC DNA]</scope>
    <source>
        <strain evidence="7">OSP_D</strain>
    </source>
</reference>
<comment type="caution">
    <text evidence="7">The sequence shown here is derived from an EMBL/GenBank/DDBJ whole genome shotgun (WGS) entry which is preliminary data.</text>
</comment>
<dbReference type="Pfam" id="PF14544">
    <property type="entry name" value="DUF4443"/>
    <property type="match status" value="1"/>
</dbReference>
<evidence type="ECO:0000259" key="6">
    <source>
        <dbReference type="Pfam" id="PF21715"/>
    </source>
</evidence>
<keyword evidence="4" id="KW-0648">Protein biosynthesis</keyword>
<dbReference type="Pfam" id="PF21715">
    <property type="entry name" value="CggR_N"/>
    <property type="match status" value="1"/>
</dbReference>
<accession>A0A2R6ACF7</accession>
<dbReference type="GO" id="GO:0004812">
    <property type="term" value="F:aminoacyl-tRNA ligase activity"/>
    <property type="evidence" value="ECO:0007669"/>
    <property type="project" value="InterPro"/>
</dbReference>
<dbReference type="Proteomes" id="UP000240880">
    <property type="component" value="Unassembled WGS sequence"/>
</dbReference>
<proteinExistence type="predicted"/>
<name>A0A2R6ACF7_9ARCH</name>
<organism evidence="7 8">
    <name type="scientific">Candidatus Marsarchaeota G1 archaeon OSP_D</name>
    <dbReference type="NCBI Taxonomy" id="1978155"/>
    <lineage>
        <taxon>Archaea</taxon>
        <taxon>Candidatus Marsarchaeota</taxon>
        <taxon>Candidatus Marsarchaeota group 1</taxon>
    </lineage>
</organism>
<evidence type="ECO:0000313" key="7">
    <source>
        <dbReference type="EMBL" id="PSN84037.1"/>
    </source>
</evidence>
<dbReference type="InterPro" id="IPR029349">
    <property type="entry name" value="DUF4443"/>
</dbReference>
<sequence length="207" mass="22489">MLRFIKTGVSKGPAATFNEFDAIECILLVGKSGEIGRNRLSKSLGLGGGAIRTLILRLKKAGFVRTTRTGCVLTKKGKRVFETLSSKLVFYASVNCWDERLSASCYALCLRGVDLERVKVVELRDKAVRAGARGALILEYRAGELFYAKESVSCEATQPSTLWGYLKSVAKLSERDIVVVSFAESERLARDGAFAVALALIQLDGAS</sequence>
<evidence type="ECO:0000256" key="3">
    <source>
        <dbReference type="ARBA" id="ARBA00022840"/>
    </source>
</evidence>
<feature type="domain" description="CggR N-terminal DNA binding" evidence="6">
    <location>
        <begin position="32"/>
        <end position="86"/>
    </location>
</feature>
<evidence type="ECO:0000256" key="2">
    <source>
        <dbReference type="ARBA" id="ARBA00022741"/>
    </source>
</evidence>
<dbReference type="SUPFAM" id="SSF46785">
    <property type="entry name" value="Winged helix' DNA-binding domain"/>
    <property type="match status" value="1"/>
</dbReference>
<evidence type="ECO:0000259" key="5">
    <source>
        <dbReference type="Pfam" id="PF14544"/>
    </source>
</evidence>
<dbReference type="Gene3D" id="3.30.1360.30">
    <property type="entry name" value="GAD-like domain"/>
    <property type="match status" value="1"/>
</dbReference>
<keyword evidence="2" id="KW-0547">Nucleotide-binding</keyword>
<dbReference type="GO" id="GO:0006412">
    <property type="term" value="P:translation"/>
    <property type="evidence" value="ECO:0007669"/>
    <property type="project" value="UniProtKB-KW"/>
</dbReference>
<dbReference type="GO" id="GO:0005524">
    <property type="term" value="F:ATP binding"/>
    <property type="evidence" value="ECO:0007669"/>
    <property type="project" value="UniProtKB-KW"/>
</dbReference>
<dbReference type="Gene3D" id="1.10.10.10">
    <property type="entry name" value="Winged helix-like DNA-binding domain superfamily/Winged helix DNA-binding domain"/>
    <property type="match status" value="1"/>
</dbReference>
<dbReference type="AlphaFoldDB" id="A0A2R6ACF7"/>
<keyword evidence="3" id="KW-0067">ATP-binding</keyword>
<gene>
    <name evidence="7" type="ORF">B9Q01_02565</name>
</gene>
<dbReference type="GO" id="GO:0005737">
    <property type="term" value="C:cytoplasm"/>
    <property type="evidence" value="ECO:0007669"/>
    <property type="project" value="InterPro"/>
</dbReference>
<dbReference type="InterPro" id="IPR036388">
    <property type="entry name" value="WH-like_DNA-bd_sf"/>
</dbReference>
<evidence type="ECO:0000313" key="8">
    <source>
        <dbReference type="Proteomes" id="UP000240880"/>
    </source>
</evidence>
<dbReference type="InterPro" id="IPR036390">
    <property type="entry name" value="WH_DNA-bd_sf"/>
</dbReference>
<keyword evidence="1" id="KW-0436">Ligase</keyword>
<dbReference type="InterPro" id="IPR048715">
    <property type="entry name" value="CggR_N"/>
</dbReference>
<dbReference type="InterPro" id="IPR004115">
    <property type="entry name" value="GAD-like_sf"/>
</dbReference>
<dbReference type="EMBL" id="NEXC01000009">
    <property type="protein sequence ID" value="PSN84037.1"/>
    <property type="molecule type" value="Genomic_DNA"/>
</dbReference>
<evidence type="ECO:0000256" key="4">
    <source>
        <dbReference type="ARBA" id="ARBA00022917"/>
    </source>
</evidence>
<dbReference type="SUPFAM" id="SSF55261">
    <property type="entry name" value="GAD domain-like"/>
    <property type="match status" value="1"/>
</dbReference>
<protein>
    <submittedName>
        <fullName evidence="7">Uncharacterized protein</fullName>
    </submittedName>
</protein>
<feature type="domain" description="DUF4443" evidence="5">
    <location>
        <begin position="106"/>
        <end position="201"/>
    </location>
</feature>
<evidence type="ECO:0000256" key="1">
    <source>
        <dbReference type="ARBA" id="ARBA00022598"/>
    </source>
</evidence>